<evidence type="ECO:0000313" key="2">
    <source>
        <dbReference type="EMBL" id="KAG5178765.1"/>
    </source>
</evidence>
<accession>A0A836CA53</accession>
<feature type="compositionally biased region" description="Basic and acidic residues" evidence="1">
    <location>
        <begin position="162"/>
        <end position="173"/>
    </location>
</feature>
<feature type="region of interest" description="Disordered" evidence="1">
    <location>
        <begin position="314"/>
        <end position="334"/>
    </location>
</feature>
<reference evidence="2" key="1">
    <citation type="submission" date="2021-02" db="EMBL/GenBank/DDBJ databases">
        <title>First Annotated Genome of the Yellow-green Alga Tribonema minus.</title>
        <authorList>
            <person name="Mahan K.M."/>
        </authorList>
    </citation>
    <scope>NUCLEOTIDE SEQUENCE</scope>
    <source>
        <strain evidence="2">UTEX B ZZ1240</strain>
    </source>
</reference>
<keyword evidence="3" id="KW-1185">Reference proteome</keyword>
<dbReference type="Proteomes" id="UP000664859">
    <property type="component" value="Unassembled WGS sequence"/>
</dbReference>
<gene>
    <name evidence="2" type="ORF">JKP88DRAFT_350172</name>
</gene>
<proteinExistence type="predicted"/>
<organism evidence="2 3">
    <name type="scientific">Tribonema minus</name>
    <dbReference type="NCBI Taxonomy" id="303371"/>
    <lineage>
        <taxon>Eukaryota</taxon>
        <taxon>Sar</taxon>
        <taxon>Stramenopiles</taxon>
        <taxon>Ochrophyta</taxon>
        <taxon>PX clade</taxon>
        <taxon>Xanthophyceae</taxon>
        <taxon>Tribonematales</taxon>
        <taxon>Tribonemataceae</taxon>
        <taxon>Tribonema</taxon>
    </lineage>
</organism>
<feature type="region of interest" description="Disordered" evidence="1">
    <location>
        <begin position="1"/>
        <end position="46"/>
    </location>
</feature>
<feature type="region of interest" description="Disordered" evidence="1">
    <location>
        <begin position="156"/>
        <end position="176"/>
    </location>
</feature>
<sequence length="334" mass="36107">MQQQQQQQQQQHLQQEQQHPNTHQQQQQQPVDMEVVKPDDAPSSAPPYPCHTDVVWMCEACAVEHCLTSKQALAPFRKAHGFKVYAVPKDGDCFYSSVCMALASVGVRATVAQLREWVAASMTEEHLRFYQVHAEANPSASWLDFVRDTAGGRLRGSSEAAEAGRTRAQRAEAQEQSGAAAAAAAAAAAKGESGGRTRRSGGEARGPAVQTVEQLQEYIRREGSACGAGDCMWADDAAFAVVAQRLRLGILFVDMERARCAWPYRQLAACEGEPAHYVVLKREGPAGHFVYIGAASGAAAFALRDLPNAVRALWSEHLPPPPPPPPPPSPPPEA</sequence>
<dbReference type="Gene3D" id="3.90.70.80">
    <property type="match status" value="1"/>
</dbReference>
<dbReference type="EMBL" id="JAFCMP010000512">
    <property type="protein sequence ID" value="KAG5178765.1"/>
    <property type="molecule type" value="Genomic_DNA"/>
</dbReference>
<feature type="compositionally biased region" description="Pro residues" evidence="1">
    <location>
        <begin position="318"/>
        <end position="334"/>
    </location>
</feature>
<dbReference type="AlphaFoldDB" id="A0A836CA53"/>
<evidence type="ECO:0008006" key="4">
    <source>
        <dbReference type="Google" id="ProtNLM"/>
    </source>
</evidence>
<evidence type="ECO:0000256" key="1">
    <source>
        <dbReference type="SAM" id="MobiDB-lite"/>
    </source>
</evidence>
<evidence type="ECO:0000313" key="3">
    <source>
        <dbReference type="Proteomes" id="UP000664859"/>
    </source>
</evidence>
<protein>
    <recommendedName>
        <fullName evidence="4">OTU domain-containing protein</fullName>
    </recommendedName>
</protein>
<name>A0A836CA53_9STRA</name>
<dbReference type="OrthoDB" id="10534568at2759"/>
<comment type="caution">
    <text evidence="2">The sequence shown here is derived from an EMBL/GenBank/DDBJ whole genome shotgun (WGS) entry which is preliminary data.</text>
</comment>
<feature type="compositionally biased region" description="Low complexity" evidence="1">
    <location>
        <begin position="1"/>
        <end position="30"/>
    </location>
</feature>